<sequence>MNEVNNPNLTSRFERWTVGASNRSDAANCLFYTEMIDKATLKHYGNP</sequence>
<gene>
    <name evidence="1" type="ORF">S12H4_09290</name>
    <name evidence="2" type="ORF">S12H4_62079</name>
</gene>
<accession>X1QPR7</accession>
<evidence type="ECO:0000313" key="2">
    <source>
        <dbReference type="EMBL" id="GAJ16572.1"/>
    </source>
</evidence>
<dbReference type="AlphaFoldDB" id="X1QPR7"/>
<protein>
    <submittedName>
        <fullName evidence="1">Uncharacterized protein</fullName>
    </submittedName>
</protein>
<organism evidence="1">
    <name type="scientific">marine sediment metagenome</name>
    <dbReference type="NCBI Taxonomy" id="412755"/>
    <lineage>
        <taxon>unclassified sequences</taxon>
        <taxon>metagenomes</taxon>
        <taxon>ecological metagenomes</taxon>
    </lineage>
</organism>
<reference evidence="1" key="1">
    <citation type="journal article" date="2014" name="Front. Microbiol.">
        <title>High frequency of phylogenetically diverse reductive dehalogenase-homologous genes in deep subseafloor sedimentary metagenomes.</title>
        <authorList>
            <person name="Kawai M."/>
            <person name="Futagami T."/>
            <person name="Toyoda A."/>
            <person name="Takaki Y."/>
            <person name="Nishi S."/>
            <person name="Hori S."/>
            <person name="Arai W."/>
            <person name="Tsubouchi T."/>
            <person name="Morono Y."/>
            <person name="Uchiyama I."/>
            <person name="Ito T."/>
            <person name="Fujiyama A."/>
            <person name="Inagaki F."/>
            <person name="Takami H."/>
        </authorList>
    </citation>
    <scope>NUCLEOTIDE SEQUENCE</scope>
    <source>
        <strain evidence="1">Expedition CK06-06</strain>
    </source>
</reference>
<dbReference type="EMBL" id="BARW01041470">
    <property type="protein sequence ID" value="GAJ16572.1"/>
    <property type="molecule type" value="Genomic_DNA"/>
</dbReference>
<evidence type="ECO:0000313" key="1">
    <source>
        <dbReference type="EMBL" id="GAI70502.1"/>
    </source>
</evidence>
<dbReference type="EMBL" id="BARW01003740">
    <property type="protein sequence ID" value="GAI70502.1"/>
    <property type="molecule type" value="Genomic_DNA"/>
</dbReference>
<name>X1QPR7_9ZZZZ</name>
<comment type="caution">
    <text evidence="1">The sequence shown here is derived from an EMBL/GenBank/DDBJ whole genome shotgun (WGS) entry which is preliminary data.</text>
</comment>
<proteinExistence type="predicted"/>